<keyword evidence="1" id="KW-0812">Transmembrane</keyword>
<reference evidence="3 4" key="1">
    <citation type="submission" date="2011-04" db="EMBL/GenBank/DDBJ databases">
        <authorList>
            <person name="Muzny D."/>
            <person name="Qin X."/>
            <person name="Deng J."/>
            <person name="Jiang H."/>
            <person name="Liu Y."/>
            <person name="Qu J."/>
            <person name="Song X.-Z."/>
            <person name="Zhang L."/>
            <person name="Thornton R."/>
            <person name="Coyle M."/>
            <person name="Francisco L."/>
            <person name="Jackson L."/>
            <person name="Javaid M."/>
            <person name="Korchina V."/>
            <person name="Kovar C."/>
            <person name="Mata R."/>
            <person name="Mathew T."/>
            <person name="Ngo R."/>
            <person name="Nguyen L."/>
            <person name="Nguyen N."/>
            <person name="Okwuonu G."/>
            <person name="Ongeri F."/>
            <person name="Pham C."/>
            <person name="Simmons D."/>
            <person name="Wilczek-Boney K."/>
            <person name="Hale W."/>
            <person name="Jakkamsetti A."/>
            <person name="Pham P."/>
            <person name="Ruth R."/>
            <person name="San Lucas F."/>
            <person name="Warren J."/>
            <person name="Zhang J."/>
            <person name="Zhao Z."/>
            <person name="Zhou C."/>
            <person name="Zhu D."/>
            <person name="Lee S."/>
            <person name="Bess C."/>
            <person name="Blankenburg K."/>
            <person name="Forbes L."/>
            <person name="Fu Q."/>
            <person name="Gubbala S."/>
            <person name="Hirani K."/>
            <person name="Jayaseelan J.C."/>
            <person name="Lara F."/>
            <person name="Munidasa M."/>
            <person name="Palculict T."/>
            <person name="Patil S."/>
            <person name="Pu L.-L."/>
            <person name="Saada N."/>
            <person name="Tang L."/>
            <person name="Weissenberger G."/>
            <person name="Zhu Y."/>
            <person name="Hemphill L."/>
            <person name="Shang Y."/>
            <person name="Youmans B."/>
            <person name="Ayvaz T."/>
            <person name="Ross M."/>
            <person name="Santibanez J."/>
            <person name="Aqrawi P."/>
            <person name="Gross S."/>
            <person name="Joshi V."/>
            <person name="Fowler G."/>
            <person name="Nazareth L."/>
            <person name="Reid J."/>
            <person name="Worley K."/>
            <person name="Petrosino J."/>
            <person name="Highlander S."/>
            <person name="Gibbs R."/>
        </authorList>
    </citation>
    <scope>NUCLEOTIDE SEQUENCE [LARGE SCALE GENOMIC DNA]</scope>
    <source>
        <strain evidence="3 4">DSM 3688</strain>
    </source>
</reference>
<dbReference type="RefSeq" id="WP_005845762.1">
    <property type="nucleotide sequence ID" value="NC_019960.1"/>
</dbReference>
<evidence type="ECO:0000256" key="1">
    <source>
        <dbReference type="SAM" id="Phobius"/>
    </source>
</evidence>
<dbReference type="EMBL" id="AFPW01000022">
    <property type="protein sequence ID" value="EGQ14368.1"/>
    <property type="molecule type" value="Genomic_DNA"/>
</dbReference>
<keyword evidence="1" id="KW-0472">Membrane</keyword>
<dbReference type="PATRIC" id="fig|908937.9.peg.129"/>
<dbReference type="EMBL" id="CP003368">
    <property type="protein sequence ID" value="AGB27519.1"/>
    <property type="molecule type" value="Genomic_DNA"/>
</dbReference>
<evidence type="ECO:0000313" key="2">
    <source>
        <dbReference type="EMBL" id="AGB27519.1"/>
    </source>
</evidence>
<name>F9D3T3_PREDD</name>
<reference evidence="2" key="3">
    <citation type="submission" date="2012-02" db="EMBL/GenBank/DDBJ databases">
        <title>Complete sequence of chromosome 1 of Prevotella dentalis DSM 3688.</title>
        <authorList>
            <consortium name="US DOE Joint Genome Institute (JGI-PGF)"/>
            <person name="Lucas S."/>
            <person name="Copeland A."/>
            <person name="Lapidus A."/>
            <person name="Glavina del Rio T."/>
            <person name="Dalin E."/>
            <person name="Tice H."/>
            <person name="Bruce D."/>
            <person name="Goodwin L."/>
            <person name="Pitluck S."/>
            <person name="Peters L."/>
            <person name="Mikhailova N."/>
            <person name="Chertkov O."/>
            <person name="Kyrpides N."/>
            <person name="Mavromatis K."/>
            <person name="Ivanova N."/>
            <person name="Brettin T."/>
            <person name="Detter J.C."/>
            <person name="Han C."/>
            <person name="Larimer F."/>
            <person name="Land M."/>
            <person name="Hauser L."/>
            <person name="Markowitz V."/>
            <person name="Cheng J.-F."/>
            <person name="Hugenholtz P."/>
            <person name="Woyke T."/>
            <person name="Wu D."/>
            <person name="Gronow S."/>
            <person name="Wellnitz S."/>
            <person name="Brambilla E."/>
            <person name="Klenk H.-P."/>
            <person name="Eisen J.A."/>
        </authorList>
    </citation>
    <scope>NUCLEOTIDE SEQUENCE [LARGE SCALE GENOMIC DNA]</scope>
    <source>
        <strain evidence="2">DSM 3688</strain>
    </source>
</reference>
<dbReference type="Proteomes" id="UP000007820">
    <property type="component" value="Unassembled WGS sequence"/>
</dbReference>
<dbReference type="AlphaFoldDB" id="F9D3T3"/>
<organism evidence="3 4">
    <name type="scientific">Prevotella dentalis (strain ATCC 49559 / DSM 3688 / JCM 13448 / NCTC 12043 / ES 2772)</name>
    <name type="common">Mitsuokella dentalis</name>
    <dbReference type="NCBI Taxonomy" id="908937"/>
    <lineage>
        <taxon>Bacteria</taxon>
        <taxon>Pseudomonadati</taxon>
        <taxon>Bacteroidota</taxon>
        <taxon>Bacteroidia</taxon>
        <taxon>Bacteroidales</taxon>
        <taxon>Prevotellaceae</taxon>
        <taxon>Prevotella</taxon>
    </lineage>
</organism>
<dbReference type="Proteomes" id="UP000010862">
    <property type="component" value="Chromosome 1"/>
</dbReference>
<sequence length="63" mass="7230">MSNKKKNGAHIPVREVNAAEKKVVREKRDEKQKNQGDSVVKWIFGILVALAIIYMIWSMYLVG</sequence>
<protein>
    <submittedName>
        <fullName evidence="3">Uncharacterized protein</fullName>
    </submittedName>
</protein>
<keyword evidence="1" id="KW-1133">Transmembrane helix</keyword>
<accession>F9D3T3</accession>
<proteinExistence type="predicted"/>
<evidence type="ECO:0000313" key="4">
    <source>
        <dbReference type="Proteomes" id="UP000007820"/>
    </source>
</evidence>
<gene>
    <name evidence="2" type="ordered locus">Prede_0121</name>
    <name evidence="3" type="ORF">HMPREF9136_1511</name>
</gene>
<dbReference type="KEGG" id="pdt:Prede_0121"/>
<evidence type="ECO:0000313" key="3">
    <source>
        <dbReference type="EMBL" id="EGQ14368.1"/>
    </source>
</evidence>
<evidence type="ECO:0000313" key="5">
    <source>
        <dbReference type="Proteomes" id="UP000010862"/>
    </source>
</evidence>
<keyword evidence="5" id="KW-1185">Reference proteome</keyword>
<dbReference type="STRING" id="908937.Prede_0121"/>
<feature type="transmembrane region" description="Helical" evidence="1">
    <location>
        <begin position="39"/>
        <end position="60"/>
    </location>
</feature>
<reference evidence="5" key="2">
    <citation type="submission" date="2012-02" db="EMBL/GenBank/DDBJ databases">
        <title>Complete sequence of chromosome 1 of Prevotella dentalis DSM 3688.</title>
        <authorList>
            <person name="Lucas S."/>
            <person name="Copeland A."/>
            <person name="Lapidus A."/>
            <person name="Glavina del Rio T."/>
            <person name="Dalin E."/>
            <person name="Tice H."/>
            <person name="Bruce D."/>
            <person name="Goodwin L."/>
            <person name="Pitluck S."/>
            <person name="Peters L."/>
            <person name="Mikhailova N."/>
            <person name="Chertkov O."/>
            <person name="Kyrpides N."/>
            <person name="Mavromatis K."/>
            <person name="Ivanova N."/>
            <person name="Brettin T."/>
            <person name="Detter J.C."/>
            <person name="Han C."/>
            <person name="Larimer F."/>
            <person name="Land M."/>
            <person name="Hauser L."/>
            <person name="Markowitz V."/>
            <person name="Cheng J.-F."/>
            <person name="Hugenholtz P."/>
            <person name="Woyke T."/>
            <person name="Wu D."/>
            <person name="Gronow S."/>
            <person name="Wellnitz S."/>
            <person name="Brambilla E."/>
            <person name="Klenk H.-P."/>
            <person name="Eisen J.A."/>
        </authorList>
    </citation>
    <scope>NUCLEOTIDE SEQUENCE [LARGE SCALE GENOMIC DNA]</scope>
    <source>
        <strain evidence="5">ATCC 49559 / DSM 3688 / JCM 13448 / NCTC 12043 / ES 2772</strain>
    </source>
</reference>
<dbReference type="OrthoDB" id="1083088at2"/>
<dbReference type="HOGENOM" id="CLU_2882119_0_0_10"/>